<evidence type="ECO:0000256" key="1">
    <source>
        <dbReference type="SAM" id="SignalP"/>
    </source>
</evidence>
<sequence length="233" mass="23999">MTQKLIATAALLATLIGAPAWSDEAPRQIVVTGEGVVQAEPDMATITLGVTHEAEEAGEAMQATSDAVAAILTRLGDMGIASRDLQTRQLSLNPIWSEDKDDVGGRQKISGFVASNTVLVRVRDLTALGGILDAVIADGANDFSGLQFSVQEPKPLQDQARKEAVAEAMARARLLADAAGVTLGPVVSISDAGGGRIAPMAEMSMRMAAAKMPVAAGEVSVSASVSMVFSIGK</sequence>
<dbReference type="RefSeq" id="WP_229861739.1">
    <property type="nucleotide sequence ID" value="NZ_BNAP01000004.1"/>
</dbReference>
<feature type="signal peptide" evidence="1">
    <location>
        <begin position="1"/>
        <end position="22"/>
    </location>
</feature>
<dbReference type="PANTHER" id="PTHR34387">
    <property type="entry name" value="SLR1258 PROTEIN"/>
    <property type="match status" value="1"/>
</dbReference>
<dbReference type="GO" id="GO:0006974">
    <property type="term" value="P:DNA damage response"/>
    <property type="evidence" value="ECO:0007669"/>
    <property type="project" value="TreeGrafter"/>
</dbReference>
<reference evidence="2" key="2">
    <citation type="submission" date="2020-09" db="EMBL/GenBank/DDBJ databases">
        <authorList>
            <person name="Sun Q."/>
            <person name="Zhou Y."/>
        </authorList>
    </citation>
    <scope>NUCLEOTIDE SEQUENCE</scope>
    <source>
        <strain evidence="2">CGMCC 1.7081</strain>
    </source>
</reference>
<dbReference type="Proteomes" id="UP000611500">
    <property type="component" value="Unassembled WGS sequence"/>
</dbReference>
<proteinExistence type="predicted"/>
<dbReference type="Pfam" id="PF04402">
    <property type="entry name" value="SIMPL"/>
    <property type="match status" value="1"/>
</dbReference>
<dbReference type="AlphaFoldDB" id="A0A8J3MCM9"/>
<comment type="caution">
    <text evidence="2">The sequence shown here is derived from an EMBL/GenBank/DDBJ whole genome shotgun (WGS) entry which is preliminary data.</text>
</comment>
<reference evidence="2" key="1">
    <citation type="journal article" date="2014" name="Int. J. Syst. Evol. Microbiol.">
        <title>Complete genome sequence of Corynebacterium casei LMG S-19264T (=DSM 44701T), isolated from a smear-ripened cheese.</title>
        <authorList>
            <consortium name="US DOE Joint Genome Institute (JGI-PGF)"/>
            <person name="Walter F."/>
            <person name="Albersmeier A."/>
            <person name="Kalinowski J."/>
            <person name="Ruckert C."/>
        </authorList>
    </citation>
    <scope>NUCLEOTIDE SEQUENCE</scope>
    <source>
        <strain evidence="2">CGMCC 1.7081</strain>
    </source>
</reference>
<keyword evidence="1" id="KW-0732">Signal</keyword>
<dbReference type="InterPro" id="IPR052022">
    <property type="entry name" value="26kDa_periplasmic_antigen"/>
</dbReference>
<evidence type="ECO:0008006" key="4">
    <source>
        <dbReference type="Google" id="ProtNLM"/>
    </source>
</evidence>
<evidence type="ECO:0000313" key="2">
    <source>
        <dbReference type="EMBL" id="GHG87240.1"/>
    </source>
</evidence>
<dbReference type="EMBL" id="BNAP01000004">
    <property type="protein sequence ID" value="GHG87240.1"/>
    <property type="molecule type" value="Genomic_DNA"/>
</dbReference>
<dbReference type="Gene3D" id="3.30.70.2970">
    <property type="entry name" value="Protein of unknown function (DUF541), domain 2"/>
    <property type="match status" value="1"/>
</dbReference>
<gene>
    <name evidence="2" type="ORF">GCM10010961_15520</name>
</gene>
<feature type="chain" id="PRO_5035257930" description="26 kDa periplasmic immunogenic protein" evidence="1">
    <location>
        <begin position="23"/>
        <end position="233"/>
    </location>
</feature>
<keyword evidence="3" id="KW-1185">Reference proteome</keyword>
<name>A0A8J3MCM9_9RHOB</name>
<protein>
    <recommendedName>
        <fullName evidence="4">26 kDa periplasmic immunogenic protein</fullName>
    </recommendedName>
</protein>
<evidence type="ECO:0000313" key="3">
    <source>
        <dbReference type="Proteomes" id="UP000611500"/>
    </source>
</evidence>
<dbReference type="InterPro" id="IPR007497">
    <property type="entry name" value="SIMPL/DUF541"/>
</dbReference>
<organism evidence="2 3">
    <name type="scientific">Pseudodonghicola xiamenensis</name>
    <dbReference type="NCBI Taxonomy" id="337702"/>
    <lineage>
        <taxon>Bacteria</taxon>
        <taxon>Pseudomonadati</taxon>
        <taxon>Pseudomonadota</taxon>
        <taxon>Alphaproteobacteria</taxon>
        <taxon>Rhodobacterales</taxon>
        <taxon>Paracoccaceae</taxon>
        <taxon>Pseudodonghicola</taxon>
    </lineage>
</organism>
<accession>A0A8J3MCM9</accession>
<dbReference type="Gene3D" id="3.30.110.170">
    <property type="entry name" value="Protein of unknown function (DUF541), domain 1"/>
    <property type="match status" value="1"/>
</dbReference>
<dbReference type="PANTHER" id="PTHR34387:SF1">
    <property type="entry name" value="PERIPLASMIC IMMUNOGENIC PROTEIN"/>
    <property type="match status" value="1"/>
</dbReference>